<dbReference type="CDD" id="cd00067">
    <property type="entry name" value="GAL4"/>
    <property type="match status" value="1"/>
</dbReference>
<dbReference type="AlphaFoldDB" id="A0A175VRA9"/>
<keyword evidence="5" id="KW-1185">Reference proteome</keyword>
<dbReference type="Proteomes" id="UP000078237">
    <property type="component" value="Unassembled WGS sequence"/>
</dbReference>
<dbReference type="SUPFAM" id="SSF57701">
    <property type="entry name" value="Zn2/Cys6 DNA-binding domain"/>
    <property type="match status" value="1"/>
</dbReference>
<dbReference type="InterPro" id="IPR001138">
    <property type="entry name" value="Zn2Cys6_DnaBD"/>
</dbReference>
<feature type="domain" description="Zn(2)-C6 fungal-type" evidence="3">
    <location>
        <begin position="10"/>
        <end position="38"/>
    </location>
</feature>
<dbReference type="EMBL" id="LCTW02000408">
    <property type="protein sequence ID" value="KXX73913.1"/>
    <property type="molecule type" value="Genomic_DNA"/>
</dbReference>
<dbReference type="GO" id="GO:0008270">
    <property type="term" value="F:zinc ion binding"/>
    <property type="evidence" value="ECO:0007669"/>
    <property type="project" value="InterPro"/>
</dbReference>
<evidence type="ECO:0000259" key="3">
    <source>
        <dbReference type="PROSITE" id="PS50048"/>
    </source>
</evidence>
<dbReference type="PANTHER" id="PTHR38791:SF5">
    <property type="entry name" value="TRANSCRIPTION FACTOR DBAG-RELATED"/>
    <property type="match status" value="1"/>
</dbReference>
<protein>
    <submittedName>
        <fullName evidence="4">White-opaque regulator 1</fullName>
    </submittedName>
</protein>
<name>A0A175VRA9_9PEZI</name>
<dbReference type="Gene3D" id="4.10.240.10">
    <property type="entry name" value="Zn(2)-C6 fungal-type DNA-binding domain"/>
    <property type="match status" value="1"/>
</dbReference>
<dbReference type="OrthoDB" id="5280547at2759"/>
<dbReference type="InterPro" id="IPR021858">
    <property type="entry name" value="Fun_TF"/>
</dbReference>
<dbReference type="PROSITE" id="PS00463">
    <property type="entry name" value="ZN2_CY6_FUNGAL_1"/>
    <property type="match status" value="1"/>
</dbReference>
<keyword evidence="1" id="KW-0539">Nucleus</keyword>
<gene>
    <name evidence="4" type="ORF">MMYC01_209050</name>
</gene>
<dbReference type="Pfam" id="PF00172">
    <property type="entry name" value="Zn_clus"/>
    <property type="match status" value="1"/>
</dbReference>
<dbReference type="SMART" id="SM00066">
    <property type="entry name" value="GAL4"/>
    <property type="match status" value="1"/>
</dbReference>
<dbReference type="GO" id="GO:0000981">
    <property type="term" value="F:DNA-binding transcription factor activity, RNA polymerase II-specific"/>
    <property type="evidence" value="ECO:0007669"/>
    <property type="project" value="InterPro"/>
</dbReference>
<reference evidence="4 5" key="1">
    <citation type="journal article" date="2016" name="Genome Announc.">
        <title>Genome Sequence of Madurella mycetomatis mm55, Isolated from a Human Mycetoma Case in Sudan.</title>
        <authorList>
            <person name="Smit S."/>
            <person name="Derks M.F."/>
            <person name="Bervoets S."/>
            <person name="Fahal A."/>
            <person name="van Leeuwen W."/>
            <person name="van Belkum A."/>
            <person name="van de Sande W.W."/>
        </authorList>
    </citation>
    <scope>NUCLEOTIDE SEQUENCE [LARGE SCALE GENOMIC DNA]</scope>
    <source>
        <strain evidence="5">mm55</strain>
    </source>
</reference>
<organism evidence="4 5">
    <name type="scientific">Madurella mycetomatis</name>
    <dbReference type="NCBI Taxonomy" id="100816"/>
    <lineage>
        <taxon>Eukaryota</taxon>
        <taxon>Fungi</taxon>
        <taxon>Dikarya</taxon>
        <taxon>Ascomycota</taxon>
        <taxon>Pezizomycotina</taxon>
        <taxon>Sordariomycetes</taxon>
        <taxon>Sordariomycetidae</taxon>
        <taxon>Sordariales</taxon>
        <taxon>Sordariales incertae sedis</taxon>
        <taxon>Madurella</taxon>
    </lineage>
</organism>
<sequence length="569" mass="62294">MVYCGKASQGCQGCRARRIKCDKVRPQCTQCIRVGKPCPGYRDQLSLMFRDESTKVIQKAHAQWGVTEASELGEPSSSSPPATSPSATRSRSSVSGAVTPRSQFLTRTGPTSPPNGLPGRGLPMELCATTVDKAIQFYIERYVIGLPDEPKAGQELQALRWVHADTTRGIMAAVGLAGLSNITGDKQMNTLARQHYGIALQNMSSSIRDVTRLDLEIALRAVVMMAMFETVRGRDEPVSTARTHIMGGAAILSSFLPLHQSPIEGLRGLLQLCFSMAASIQSSLLYTSPEPNVMIPTQAGSHTGEGTIPATFFDWVSMSAKMVSATDKPSAELIGIIIRLVQLSALVRSSPLADGRPETVDVICQALELERELDAWEQRQEGVWAVREEHVGGSFFPPEAVFQGCYHVYTDMYVARVWTHFRWSRIVVNQILLESIEMFPVSSLPLISRPQQQLAQDHITRLARDTLVSVPAHYRHPYIQPAHCEYLDKTKGGAGMGAAGIPTLLFELKIAGCAPGIPHDYRTWALRIIETVWGSTGMYQAKVLADIVRKMVEYGSPRQQSPASVSDGS</sequence>
<feature type="region of interest" description="Disordered" evidence="2">
    <location>
        <begin position="68"/>
        <end position="121"/>
    </location>
</feature>
<comment type="caution">
    <text evidence="4">The sequence shown here is derived from an EMBL/GenBank/DDBJ whole genome shotgun (WGS) entry which is preliminary data.</text>
</comment>
<dbReference type="PANTHER" id="PTHR38791">
    <property type="entry name" value="ZN(II)2CYS6 TRANSCRIPTION FACTOR (EUROFUNG)-RELATED-RELATED"/>
    <property type="match status" value="1"/>
</dbReference>
<feature type="compositionally biased region" description="Polar residues" evidence="2">
    <location>
        <begin position="94"/>
        <end position="110"/>
    </location>
</feature>
<evidence type="ECO:0000313" key="5">
    <source>
        <dbReference type="Proteomes" id="UP000078237"/>
    </source>
</evidence>
<dbReference type="InterPro" id="IPR053175">
    <property type="entry name" value="DHMBA_Reg_Transcription_Factor"/>
</dbReference>
<dbReference type="Pfam" id="PF11951">
    <property type="entry name" value="Fungal_trans_2"/>
    <property type="match status" value="1"/>
</dbReference>
<evidence type="ECO:0000256" key="1">
    <source>
        <dbReference type="ARBA" id="ARBA00023242"/>
    </source>
</evidence>
<evidence type="ECO:0000313" key="4">
    <source>
        <dbReference type="EMBL" id="KXX73913.1"/>
    </source>
</evidence>
<evidence type="ECO:0000256" key="2">
    <source>
        <dbReference type="SAM" id="MobiDB-lite"/>
    </source>
</evidence>
<feature type="compositionally biased region" description="Low complexity" evidence="2">
    <location>
        <begin position="75"/>
        <end position="93"/>
    </location>
</feature>
<dbReference type="InterPro" id="IPR036864">
    <property type="entry name" value="Zn2-C6_fun-type_DNA-bd_sf"/>
</dbReference>
<dbReference type="VEuPathDB" id="FungiDB:MMYC01_209050"/>
<proteinExistence type="predicted"/>
<accession>A0A175VRA9</accession>
<dbReference type="PROSITE" id="PS50048">
    <property type="entry name" value="ZN2_CY6_FUNGAL_2"/>
    <property type="match status" value="1"/>
</dbReference>
<dbReference type="STRING" id="100816.A0A175VRA9"/>